<evidence type="ECO:0000256" key="3">
    <source>
        <dbReference type="ARBA" id="ARBA00022722"/>
    </source>
</evidence>
<evidence type="ECO:0000256" key="5">
    <source>
        <dbReference type="ARBA" id="ARBA00022801"/>
    </source>
</evidence>
<evidence type="ECO:0000256" key="7">
    <source>
        <dbReference type="ARBA" id="ARBA00050056"/>
    </source>
</evidence>
<gene>
    <name evidence="8" type="ORF">HG933_00965</name>
</gene>
<keyword evidence="5" id="KW-0378">Hydrolase</keyword>
<evidence type="ECO:0000256" key="2">
    <source>
        <dbReference type="ARBA" id="ARBA00022649"/>
    </source>
</evidence>
<dbReference type="AlphaFoldDB" id="A0A848EN35"/>
<keyword evidence="3" id="KW-0540">Nuclease</keyword>
<dbReference type="InterPro" id="IPR007712">
    <property type="entry name" value="RelE/ParE_toxin"/>
</dbReference>
<organism evidence="8 9">
    <name type="scientific">Megasphaera elsdenii</name>
    <dbReference type="NCBI Taxonomy" id="907"/>
    <lineage>
        <taxon>Bacteria</taxon>
        <taxon>Bacillati</taxon>
        <taxon>Bacillota</taxon>
        <taxon>Negativicutes</taxon>
        <taxon>Veillonellales</taxon>
        <taxon>Veillonellaceae</taxon>
        <taxon>Megasphaera</taxon>
    </lineage>
</organism>
<dbReference type="PANTHER" id="PTHR38039:SF1">
    <property type="entry name" value="TOXIN YOEB"/>
    <property type="match status" value="1"/>
</dbReference>
<dbReference type="GO" id="GO:0006401">
    <property type="term" value="P:RNA catabolic process"/>
    <property type="evidence" value="ECO:0007669"/>
    <property type="project" value="InterPro"/>
</dbReference>
<dbReference type="Gene3D" id="3.30.2310.20">
    <property type="entry name" value="RelE-like"/>
    <property type="match status" value="1"/>
</dbReference>
<evidence type="ECO:0000313" key="8">
    <source>
        <dbReference type="EMBL" id="NMK37988.1"/>
    </source>
</evidence>
<dbReference type="EMBL" id="JABBJH010000001">
    <property type="protein sequence ID" value="NMK37988.1"/>
    <property type="molecule type" value="Genomic_DNA"/>
</dbReference>
<dbReference type="GO" id="GO:0004519">
    <property type="term" value="F:endonuclease activity"/>
    <property type="evidence" value="ECO:0007669"/>
    <property type="project" value="UniProtKB-KW"/>
</dbReference>
<dbReference type="Proteomes" id="UP000536773">
    <property type="component" value="Unassembled WGS sequence"/>
</dbReference>
<comment type="similarity">
    <text evidence="1">Belongs to the YoeB family.</text>
</comment>
<reference evidence="8 9" key="1">
    <citation type="submission" date="2020-04" db="EMBL/GenBank/DDBJ databases">
        <authorList>
            <person name="Hitch T.C.A."/>
            <person name="Wylensek D."/>
            <person name="Clavel T."/>
        </authorList>
    </citation>
    <scope>NUCLEOTIDE SEQUENCE [LARGE SCALE GENOMIC DNA]</scope>
    <source>
        <strain evidence="8 9">WCA-386-APC-2A</strain>
    </source>
</reference>
<accession>A0A848EN35</accession>
<dbReference type="SUPFAM" id="SSF143011">
    <property type="entry name" value="RelE-like"/>
    <property type="match status" value="1"/>
</dbReference>
<dbReference type="NCBIfam" id="TIGR02116">
    <property type="entry name" value="toxin_Txe_YoeB"/>
    <property type="match status" value="1"/>
</dbReference>
<name>A0A848EN35_MEGEL</name>
<evidence type="ECO:0000256" key="1">
    <source>
        <dbReference type="ARBA" id="ARBA00008172"/>
    </source>
</evidence>
<evidence type="ECO:0000256" key="4">
    <source>
        <dbReference type="ARBA" id="ARBA00022759"/>
    </source>
</evidence>
<dbReference type="InterPro" id="IPR009614">
    <property type="entry name" value="YoeB_toxin"/>
</dbReference>
<dbReference type="NCBIfam" id="TIGR02385">
    <property type="entry name" value="RelE_StbE"/>
    <property type="match status" value="1"/>
</dbReference>
<dbReference type="GeneID" id="97493020"/>
<dbReference type="PANTHER" id="PTHR38039">
    <property type="entry name" value="TOXIN YOEB"/>
    <property type="match status" value="1"/>
</dbReference>
<keyword evidence="4" id="KW-0255">Endonuclease</keyword>
<protein>
    <recommendedName>
        <fullName evidence="7">Endoribonuclease YoeB</fullName>
    </recommendedName>
    <alternativeName>
        <fullName evidence="6">Putative mRNA interferase YoeB</fullName>
    </alternativeName>
</protein>
<proteinExistence type="inferred from homology"/>
<dbReference type="Pfam" id="PF06769">
    <property type="entry name" value="YoeB_toxin"/>
    <property type="match status" value="1"/>
</dbReference>
<dbReference type="GO" id="GO:0016787">
    <property type="term" value="F:hydrolase activity"/>
    <property type="evidence" value="ECO:0007669"/>
    <property type="project" value="UniProtKB-KW"/>
</dbReference>
<dbReference type="RefSeq" id="WP_014016635.1">
    <property type="nucleotide sequence ID" value="NZ_AP031433.1"/>
</dbReference>
<keyword evidence="2" id="KW-1277">Toxin-antitoxin system</keyword>
<evidence type="ECO:0000313" key="9">
    <source>
        <dbReference type="Proteomes" id="UP000536773"/>
    </source>
</evidence>
<sequence length="84" mass="10589">MYKIEYTREFQKDYMKLKQYPSMVRKLKKLINGLYENPFYHAEKLEPKWKNRYSLRINIQHRLVYNVNIDEQKIKLLSCWTHYE</sequence>
<evidence type="ECO:0000256" key="6">
    <source>
        <dbReference type="ARBA" id="ARBA00030388"/>
    </source>
</evidence>
<dbReference type="InterPro" id="IPR035093">
    <property type="entry name" value="RelE/ParE_toxin_dom_sf"/>
</dbReference>
<comment type="caution">
    <text evidence="8">The sequence shown here is derived from an EMBL/GenBank/DDBJ whole genome shotgun (WGS) entry which is preliminary data.</text>
</comment>
<dbReference type="GO" id="GO:0045892">
    <property type="term" value="P:negative regulation of DNA-templated transcription"/>
    <property type="evidence" value="ECO:0007669"/>
    <property type="project" value="TreeGrafter"/>
</dbReference>